<dbReference type="AlphaFoldDB" id="A0A0E3BYH0"/>
<comment type="caution">
    <text evidence="1">The sequence shown here is derived from an EMBL/GenBank/DDBJ whole genome shotgun (WGS) entry which is preliminary data.</text>
</comment>
<dbReference type="EMBL" id="AWTP01000106">
    <property type="protein sequence ID" value="KGH12313.1"/>
    <property type="molecule type" value="Genomic_DNA"/>
</dbReference>
<reference evidence="1 2" key="1">
    <citation type="submission" date="2013-09" db="EMBL/GenBank/DDBJ databases">
        <title>High correlation between genotypes and phenotypes of environmental bacteria Comamonas testosteroni strains.</title>
        <authorList>
            <person name="Liu L."/>
            <person name="Zhu W."/>
            <person name="Xia X."/>
            <person name="Xu B."/>
            <person name="Luo M."/>
            <person name="Wang G."/>
        </authorList>
    </citation>
    <scope>NUCLEOTIDE SEQUENCE [LARGE SCALE GENOMIC DNA]</scope>
    <source>
        <strain evidence="1 2">DF2</strain>
    </source>
</reference>
<protein>
    <submittedName>
        <fullName evidence="1">Uncharacterized protein</fullName>
    </submittedName>
</protein>
<organism evidence="1 2">
    <name type="scientific">Comamonas thiooxydans</name>
    <dbReference type="NCBI Taxonomy" id="363952"/>
    <lineage>
        <taxon>Bacteria</taxon>
        <taxon>Pseudomonadati</taxon>
        <taxon>Pseudomonadota</taxon>
        <taxon>Betaproteobacteria</taxon>
        <taxon>Burkholderiales</taxon>
        <taxon>Comamonadaceae</taxon>
        <taxon>Comamonas</taxon>
    </lineage>
</organism>
<dbReference type="Proteomes" id="UP000029549">
    <property type="component" value="Unassembled WGS sequence"/>
</dbReference>
<name>A0A0E3BYH0_9BURK</name>
<evidence type="ECO:0000313" key="2">
    <source>
        <dbReference type="Proteomes" id="UP000029549"/>
    </source>
</evidence>
<accession>A0A0E3BYH0</accession>
<keyword evidence="2" id="KW-1185">Reference proteome</keyword>
<proteinExistence type="predicted"/>
<evidence type="ECO:0000313" key="1">
    <source>
        <dbReference type="EMBL" id="KGH12313.1"/>
    </source>
</evidence>
<gene>
    <name evidence="1" type="ORF">P608_10800</name>
</gene>
<sequence length="96" mass="10827">MGKIVRDQRACFQLLLQASSKVLVLEHASLATGKQVALVLRLTKIFNNFCKYWPSTDRPCRIMPLCFCDFFLPADRRALSEAQAAERWKPARGAAA</sequence>